<dbReference type="PROSITE" id="PS50850">
    <property type="entry name" value="MFS"/>
    <property type="match status" value="1"/>
</dbReference>
<dbReference type="InterPro" id="IPR005828">
    <property type="entry name" value="MFS_sugar_transport-like"/>
</dbReference>
<evidence type="ECO:0000259" key="10">
    <source>
        <dbReference type="PROSITE" id="PS50850"/>
    </source>
</evidence>
<dbReference type="SUPFAM" id="SSF103473">
    <property type="entry name" value="MFS general substrate transporter"/>
    <property type="match status" value="1"/>
</dbReference>
<sequence length="831" mass="90476">MSIVQILEDYSITSDASVPVPSTPRSPSILKSPTPLPSPVGDKGTVAKTISHPTLPSVSDCRFTSSIDLDGSALPQQLSLQIHKGSIGFSESSVTFNEPHVSRKLSTSSRKESGRFRPPTPSPVISSTPVVGSTSSIDLGPTMQHQDVAPVIIIRHHDASGPGSILDNGQSGLKIQIAQAEGQSSEDKEISSATNAVSMIATSDSRSTLCIPEQIDDDDGLGDLGSPRMGLKIGTQSVEAPIGEENAVSRAVDEFGVRGHAIDKDKNEVDTFPEDGHRSRTRLRHARRHTFVVLLYVIAGLSLFTQGYDQGAMSSLSRNSDFRKTMRLVTVSPSQRDILAIAGILAVYFIGSLFGGFLGGWTGDKLGRTKVIWAGCILGLAGGALQTCANSYLWLCLARVVSGFGTGGIIAVIPAWCVEVSREHHRGRVIASAFFFNILGVAVGFWTYFVLAFKTTASDQFQWRFAIAFQLPFLLLLFALLPLMPESPRWLTRTGETNAARRIFAALGQYDEDSVEMLIRQIQDETLVSAMRRRSAANRPGIKRRIFLVAMLQIWQRLTGFTIVTYLAAQMYRTAGYKDNTAAILQGANLSFYALAGLIPIWTLDMIGRRPSLMMGSLVMALALGICATSSHYLINVKDMMNAGGWAAGFCTGSILFSLAHAVSWSNIPWIYTAEAFPLVSRARGGSVAVAVWSLSKGGISLASPFLFQKIGSWTFVLFAGTNLLAIPFTFFFLPETNRQGVESVHKLFERSGHFVHHRHRHQSRSSIDARKYDIEIPQIAIQVPSPAPQDNPLAIQANPSNVPSEFSIAMHPRTMEAYAAHKKSRLPRRD</sequence>
<evidence type="ECO:0000256" key="2">
    <source>
        <dbReference type="ARBA" id="ARBA00010992"/>
    </source>
</evidence>
<keyword evidence="6 9" id="KW-0472">Membrane</keyword>
<evidence type="ECO:0000313" key="12">
    <source>
        <dbReference type="Proteomes" id="UP000193218"/>
    </source>
</evidence>
<evidence type="ECO:0000256" key="8">
    <source>
        <dbReference type="SAM" id="MobiDB-lite"/>
    </source>
</evidence>
<evidence type="ECO:0000256" key="9">
    <source>
        <dbReference type="SAM" id="Phobius"/>
    </source>
</evidence>
<dbReference type="GO" id="GO:0005351">
    <property type="term" value="F:carbohydrate:proton symporter activity"/>
    <property type="evidence" value="ECO:0007669"/>
    <property type="project" value="TreeGrafter"/>
</dbReference>
<dbReference type="RefSeq" id="XP_021870466.1">
    <property type="nucleotide sequence ID" value="XM_022016124.1"/>
</dbReference>
<dbReference type="InterPro" id="IPR036259">
    <property type="entry name" value="MFS_trans_sf"/>
</dbReference>
<dbReference type="PRINTS" id="PR00171">
    <property type="entry name" value="SUGRTRNSPORT"/>
</dbReference>
<evidence type="ECO:0000256" key="5">
    <source>
        <dbReference type="ARBA" id="ARBA00022989"/>
    </source>
</evidence>
<proteinExistence type="inferred from homology"/>
<organism evidence="11 12">
    <name type="scientific">Kockovaella imperatae</name>
    <dbReference type="NCBI Taxonomy" id="4999"/>
    <lineage>
        <taxon>Eukaryota</taxon>
        <taxon>Fungi</taxon>
        <taxon>Dikarya</taxon>
        <taxon>Basidiomycota</taxon>
        <taxon>Agaricomycotina</taxon>
        <taxon>Tremellomycetes</taxon>
        <taxon>Tremellales</taxon>
        <taxon>Cuniculitremaceae</taxon>
        <taxon>Kockovaella</taxon>
    </lineage>
</organism>
<evidence type="ECO:0000256" key="7">
    <source>
        <dbReference type="ARBA" id="ARBA00049119"/>
    </source>
</evidence>
<gene>
    <name evidence="11" type="ORF">BD324DRAFT_628539</name>
</gene>
<feature type="transmembrane region" description="Helical" evidence="9">
    <location>
        <begin position="338"/>
        <end position="359"/>
    </location>
</feature>
<dbReference type="PANTHER" id="PTHR48022">
    <property type="entry name" value="PLASTIDIC GLUCOSE TRANSPORTER 4"/>
    <property type="match status" value="1"/>
</dbReference>
<evidence type="ECO:0000256" key="6">
    <source>
        <dbReference type="ARBA" id="ARBA00023136"/>
    </source>
</evidence>
<dbReference type="Gene3D" id="1.20.1250.20">
    <property type="entry name" value="MFS general substrate transporter like domains"/>
    <property type="match status" value="1"/>
</dbReference>
<feature type="transmembrane region" description="Helical" evidence="9">
    <location>
        <begin position="581"/>
        <end position="601"/>
    </location>
</feature>
<dbReference type="InterPro" id="IPR050360">
    <property type="entry name" value="MFS_Sugar_Transporters"/>
</dbReference>
<feature type="transmembrane region" description="Helical" evidence="9">
    <location>
        <begin position="430"/>
        <end position="451"/>
    </location>
</feature>
<dbReference type="STRING" id="4999.A0A1Y1UH00"/>
<feature type="transmembrane region" description="Helical" evidence="9">
    <location>
        <begin position="371"/>
        <end position="394"/>
    </location>
</feature>
<reference evidence="11 12" key="1">
    <citation type="submission" date="2017-03" db="EMBL/GenBank/DDBJ databases">
        <title>Widespread Adenine N6-methylation of Active Genes in Fungi.</title>
        <authorList>
            <consortium name="DOE Joint Genome Institute"/>
            <person name="Mondo S.J."/>
            <person name="Dannebaum R.O."/>
            <person name="Kuo R.C."/>
            <person name="Louie K.B."/>
            <person name="Bewick A.J."/>
            <person name="Labutti K."/>
            <person name="Haridas S."/>
            <person name="Kuo A."/>
            <person name="Salamov A."/>
            <person name="Ahrendt S.R."/>
            <person name="Lau R."/>
            <person name="Bowen B.P."/>
            <person name="Lipzen A."/>
            <person name="Sullivan W."/>
            <person name="Andreopoulos W.B."/>
            <person name="Clum A."/>
            <person name="Lindquist E."/>
            <person name="Daum C."/>
            <person name="Northen T.R."/>
            <person name="Ramamoorthy G."/>
            <person name="Schmitz R.J."/>
            <person name="Gryganskyi A."/>
            <person name="Culley D."/>
            <person name="Magnuson J."/>
            <person name="James T.Y."/>
            <person name="O'Malley M.A."/>
            <person name="Stajich J.E."/>
            <person name="Spatafora J.W."/>
            <person name="Visel A."/>
            <person name="Grigoriev I.V."/>
        </authorList>
    </citation>
    <scope>NUCLEOTIDE SEQUENCE [LARGE SCALE GENOMIC DNA]</scope>
    <source>
        <strain evidence="11 12">NRRL Y-17943</strain>
    </source>
</reference>
<feature type="domain" description="Major facilitator superfamily (MFS) profile" evidence="10">
    <location>
        <begin position="295"/>
        <end position="738"/>
    </location>
</feature>
<feature type="transmembrane region" description="Helical" evidence="9">
    <location>
        <begin position="647"/>
        <end position="668"/>
    </location>
</feature>
<feature type="compositionally biased region" description="Low complexity" evidence="8">
    <location>
        <begin position="17"/>
        <end position="28"/>
    </location>
</feature>
<dbReference type="GeneID" id="33557933"/>
<feature type="transmembrane region" description="Helical" evidence="9">
    <location>
        <begin position="714"/>
        <end position="734"/>
    </location>
</feature>
<evidence type="ECO:0000256" key="1">
    <source>
        <dbReference type="ARBA" id="ARBA00004141"/>
    </source>
</evidence>
<feature type="transmembrane region" description="Helical" evidence="9">
    <location>
        <begin position="613"/>
        <end position="635"/>
    </location>
</feature>
<feature type="transmembrane region" description="Helical" evidence="9">
    <location>
        <begin position="400"/>
        <end position="418"/>
    </location>
</feature>
<dbReference type="Proteomes" id="UP000193218">
    <property type="component" value="Unassembled WGS sequence"/>
</dbReference>
<dbReference type="EMBL" id="NBSH01000008">
    <property type="protein sequence ID" value="ORX36365.1"/>
    <property type="molecule type" value="Genomic_DNA"/>
</dbReference>
<protein>
    <submittedName>
        <fullName evidence="11">And other transporter-domain-containing protein</fullName>
    </submittedName>
</protein>
<dbReference type="InterPro" id="IPR020846">
    <property type="entry name" value="MFS_dom"/>
</dbReference>
<keyword evidence="5 9" id="KW-1133">Transmembrane helix</keyword>
<feature type="transmembrane region" description="Helical" evidence="9">
    <location>
        <begin position="290"/>
        <end position="308"/>
    </location>
</feature>
<keyword evidence="12" id="KW-1185">Reference proteome</keyword>
<dbReference type="AlphaFoldDB" id="A0A1Y1UH00"/>
<comment type="subcellular location">
    <subcellularLocation>
        <location evidence="1">Membrane</location>
        <topology evidence="1">Multi-pass membrane protein</topology>
    </subcellularLocation>
</comment>
<keyword evidence="3" id="KW-0813">Transport</keyword>
<comment type="similarity">
    <text evidence="2">Belongs to the major facilitator superfamily. Sugar transporter (TC 2.A.1.1) family.</text>
</comment>
<feature type="region of interest" description="Disordered" evidence="8">
    <location>
        <begin position="15"/>
        <end position="41"/>
    </location>
</feature>
<feature type="region of interest" description="Disordered" evidence="8">
    <location>
        <begin position="98"/>
        <end position="141"/>
    </location>
</feature>
<name>A0A1Y1UH00_9TREE</name>
<accession>A0A1Y1UH00</accession>
<feature type="transmembrane region" description="Helical" evidence="9">
    <location>
        <begin position="463"/>
        <end position="483"/>
    </location>
</feature>
<evidence type="ECO:0000313" key="11">
    <source>
        <dbReference type="EMBL" id="ORX36365.1"/>
    </source>
</evidence>
<dbReference type="GO" id="GO:0016020">
    <property type="term" value="C:membrane"/>
    <property type="evidence" value="ECO:0007669"/>
    <property type="project" value="UniProtKB-SubCell"/>
</dbReference>
<dbReference type="PANTHER" id="PTHR48022:SF78">
    <property type="entry name" value="MONOSACCHARIDE TRANSPORTER, PUTATIVE (AFU_ORTHOLOGUE AFUA_2G02110)-RELATED"/>
    <property type="match status" value="1"/>
</dbReference>
<evidence type="ECO:0000256" key="3">
    <source>
        <dbReference type="ARBA" id="ARBA00022448"/>
    </source>
</evidence>
<feature type="compositionally biased region" description="Low complexity" evidence="8">
    <location>
        <begin position="123"/>
        <end position="137"/>
    </location>
</feature>
<dbReference type="InterPro" id="IPR003663">
    <property type="entry name" value="Sugar/inositol_transpt"/>
</dbReference>
<comment type="caution">
    <text evidence="11">The sequence shown here is derived from an EMBL/GenBank/DDBJ whole genome shotgun (WGS) entry which is preliminary data.</text>
</comment>
<keyword evidence="4 9" id="KW-0812">Transmembrane</keyword>
<dbReference type="Pfam" id="PF00083">
    <property type="entry name" value="Sugar_tr"/>
    <property type="match status" value="1"/>
</dbReference>
<evidence type="ECO:0000256" key="4">
    <source>
        <dbReference type="ARBA" id="ARBA00022692"/>
    </source>
</evidence>
<comment type="catalytic activity">
    <reaction evidence="7">
        <text>myo-inositol(out) + H(+)(out) = myo-inositol(in) + H(+)(in)</text>
        <dbReference type="Rhea" id="RHEA:60364"/>
        <dbReference type="ChEBI" id="CHEBI:15378"/>
        <dbReference type="ChEBI" id="CHEBI:17268"/>
    </reaction>
</comment>
<dbReference type="InParanoid" id="A0A1Y1UH00"/>